<sequence>MECRLNEILRPGDITRLADKTGIHRNTIRRYKDNERLPKIDHAYKIADFFGKTVYDIWPPK</sequence>
<dbReference type="SUPFAM" id="SSF47413">
    <property type="entry name" value="lambda repressor-like DNA-binding domains"/>
    <property type="match status" value="1"/>
</dbReference>
<accession>A0A3D8PKB1</accession>
<protein>
    <recommendedName>
        <fullName evidence="1">HTH cro/C1-type domain-containing protein</fullName>
    </recommendedName>
</protein>
<dbReference type="EMBL" id="PIOC01000024">
    <property type="protein sequence ID" value="RDW16510.1"/>
    <property type="molecule type" value="Genomic_DNA"/>
</dbReference>
<dbReference type="PROSITE" id="PS50943">
    <property type="entry name" value="HTH_CROC1"/>
    <property type="match status" value="1"/>
</dbReference>
<dbReference type="InterPro" id="IPR001387">
    <property type="entry name" value="Cro/C1-type_HTH"/>
</dbReference>
<organism evidence="2 3">
    <name type="scientific">Oceanobacillus arenosus</name>
    <dbReference type="NCBI Taxonomy" id="1229153"/>
    <lineage>
        <taxon>Bacteria</taxon>
        <taxon>Bacillati</taxon>
        <taxon>Bacillota</taxon>
        <taxon>Bacilli</taxon>
        <taxon>Bacillales</taxon>
        <taxon>Bacillaceae</taxon>
        <taxon>Oceanobacillus</taxon>
    </lineage>
</organism>
<dbReference type="AlphaFoldDB" id="A0A3D8PKB1"/>
<reference evidence="3" key="1">
    <citation type="submission" date="2017-11" db="EMBL/GenBank/DDBJ databases">
        <authorList>
            <person name="Zhu W."/>
        </authorList>
    </citation>
    <scope>NUCLEOTIDE SEQUENCE [LARGE SCALE GENOMIC DNA]</scope>
    <source>
        <strain evidence="3">CAU 1183</strain>
    </source>
</reference>
<comment type="caution">
    <text evidence="2">The sequence shown here is derived from an EMBL/GenBank/DDBJ whole genome shotgun (WGS) entry which is preliminary data.</text>
</comment>
<proteinExistence type="predicted"/>
<dbReference type="CDD" id="cd00093">
    <property type="entry name" value="HTH_XRE"/>
    <property type="match status" value="1"/>
</dbReference>
<dbReference type="OrthoDB" id="2971671at2"/>
<dbReference type="RefSeq" id="WP_115774308.1">
    <property type="nucleotide sequence ID" value="NZ_PIOC01000024.1"/>
</dbReference>
<dbReference type="Pfam" id="PF01381">
    <property type="entry name" value="HTH_3"/>
    <property type="match status" value="1"/>
</dbReference>
<dbReference type="InterPro" id="IPR010982">
    <property type="entry name" value="Lambda_DNA-bd_dom_sf"/>
</dbReference>
<evidence type="ECO:0000313" key="3">
    <source>
        <dbReference type="Proteomes" id="UP000257143"/>
    </source>
</evidence>
<evidence type="ECO:0000313" key="2">
    <source>
        <dbReference type="EMBL" id="RDW16510.1"/>
    </source>
</evidence>
<evidence type="ECO:0000259" key="1">
    <source>
        <dbReference type="PROSITE" id="PS50943"/>
    </source>
</evidence>
<gene>
    <name evidence="2" type="ORF">CWR48_15805</name>
</gene>
<feature type="domain" description="HTH cro/C1-type" evidence="1">
    <location>
        <begin position="17"/>
        <end position="57"/>
    </location>
</feature>
<keyword evidence="3" id="KW-1185">Reference proteome</keyword>
<dbReference type="Proteomes" id="UP000257143">
    <property type="component" value="Unassembled WGS sequence"/>
</dbReference>
<dbReference type="SMART" id="SM00530">
    <property type="entry name" value="HTH_XRE"/>
    <property type="match status" value="1"/>
</dbReference>
<name>A0A3D8PKB1_9BACI</name>
<dbReference type="Gene3D" id="1.10.260.40">
    <property type="entry name" value="lambda repressor-like DNA-binding domains"/>
    <property type="match status" value="1"/>
</dbReference>
<dbReference type="GO" id="GO:0003677">
    <property type="term" value="F:DNA binding"/>
    <property type="evidence" value="ECO:0007669"/>
    <property type="project" value="InterPro"/>
</dbReference>